<dbReference type="InterPro" id="IPR051815">
    <property type="entry name" value="Molybdate_resp_trans_reg"/>
</dbReference>
<organism evidence="2 3">
    <name type="scientific">Desulfonatronum thiosulfatophilum</name>
    <dbReference type="NCBI Taxonomy" id="617002"/>
    <lineage>
        <taxon>Bacteria</taxon>
        <taxon>Pseudomonadati</taxon>
        <taxon>Thermodesulfobacteriota</taxon>
        <taxon>Desulfovibrionia</taxon>
        <taxon>Desulfovibrionales</taxon>
        <taxon>Desulfonatronaceae</taxon>
        <taxon>Desulfonatronum</taxon>
    </lineage>
</organism>
<keyword evidence="3" id="KW-1185">Reference proteome</keyword>
<dbReference type="PANTHER" id="PTHR30432:SF1">
    <property type="entry name" value="DNA-BINDING TRANSCRIPTIONAL DUAL REGULATOR MODE"/>
    <property type="match status" value="1"/>
</dbReference>
<gene>
    <name evidence="2" type="ORF">SAMN05660653_00056</name>
</gene>
<dbReference type="InterPro" id="IPR036390">
    <property type="entry name" value="WH_DNA-bd_sf"/>
</dbReference>
<dbReference type="PANTHER" id="PTHR30432">
    <property type="entry name" value="TRANSCRIPTIONAL REGULATOR MODE"/>
    <property type="match status" value="1"/>
</dbReference>
<dbReference type="AlphaFoldDB" id="A0A1G6A0W0"/>
<dbReference type="Pfam" id="PF00126">
    <property type="entry name" value="HTH_1"/>
    <property type="match status" value="1"/>
</dbReference>
<sequence>MRLHIWLENDQGTLIGLGRAMLLIKIRESGSLRKAAEELGISYRAAWGKVRQAQEYLGEELVRKNGKGYVLTEAGENLARGFMEWYDKVERFALDQAQDHFPWPVLPFTVKRSSPPQSNSAR</sequence>
<dbReference type="Gene3D" id="1.10.10.10">
    <property type="entry name" value="Winged helix-like DNA-binding domain superfamily/Winged helix DNA-binding domain"/>
    <property type="match status" value="1"/>
</dbReference>
<evidence type="ECO:0000313" key="3">
    <source>
        <dbReference type="Proteomes" id="UP000198771"/>
    </source>
</evidence>
<dbReference type="EMBL" id="FMXO01000001">
    <property type="protein sequence ID" value="SDB02091.1"/>
    <property type="molecule type" value="Genomic_DNA"/>
</dbReference>
<feature type="domain" description="HTH lysR-type" evidence="1">
    <location>
        <begin position="22"/>
        <end position="76"/>
    </location>
</feature>
<dbReference type="InterPro" id="IPR036388">
    <property type="entry name" value="WH-like_DNA-bd_sf"/>
</dbReference>
<dbReference type="GO" id="GO:0003700">
    <property type="term" value="F:DNA-binding transcription factor activity"/>
    <property type="evidence" value="ECO:0007669"/>
    <property type="project" value="InterPro"/>
</dbReference>
<name>A0A1G6A0W0_9BACT</name>
<dbReference type="SUPFAM" id="SSF46785">
    <property type="entry name" value="Winged helix' DNA-binding domain"/>
    <property type="match status" value="1"/>
</dbReference>
<evidence type="ECO:0000313" key="2">
    <source>
        <dbReference type="EMBL" id="SDB02091.1"/>
    </source>
</evidence>
<proteinExistence type="predicted"/>
<evidence type="ECO:0000259" key="1">
    <source>
        <dbReference type="Pfam" id="PF00126"/>
    </source>
</evidence>
<dbReference type="Proteomes" id="UP000198771">
    <property type="component" value="Unassembled WGS sequence"/>
</dbReference>
<protein>
    <submittedName>
        <fullName evidence="2">Molybdate transport system regulatory protein</fullName>
    </submittedName>
</protein>
<reference evidence="2 3" key="1">
    <citation type="submission" date="2016-10" db="EMBL/GenBank/DDBJ databases">
        <authorList>
            <person name="de Groot N.N."/>
        </authorList>
    </citation>
    <scope>NUCLEOTIDE SEQUENCE [LARGE SCALE GENOMIC DNA]</scope>
    <source>
        <strain evidence="2 3">ASO4-2</strain>
    </source>
</reference>
<accession>A0A1G6A0W0</accession>
<dbReference type="InterPro" id="IPR000847">
    <property type="entry name" value="LysR_HTH_N"/>
</dbReference>
<dbReference type="STRING" id="617002.SAMN05660653_00056"/>